<dbReference type="Proteomes" id="UP000031838">
    <property type="component" value="Chromosome 1"/>
</dbReference>
<dbReference type="Gene3D" id="3.40.190.290">
    <property type="match status" value="1"/>
</dbReference>
<dbReference type="CDD" id="cd08422">
    <property type="entry name" value="PBP2_CrgA_like"/>
    <property type="match status" value="1"/>
</dbReference>
<dbReference type="GO" id="GO:0003700">
    <property type="term" value="F:DNA-binding transcription factor activity"/>
    <property type="evidence" value="ECO:0007669"/>
    <property type="project" value="InterPro"/>
</dbReference>
<dbReference type="PANTHER" id="PTHR30537:SF5">
    <property type="entry name" value="HTH-TYPE TRANSCRIPTIONAL ACTIVATOR TTDR-RELATED"/>
    <property type="match status" value="1"/>
</dbReference>
<evidence type="ECO:0000256" key="1">
    <source>
        <dbReference type="ARBA" id="ARBA00009437"/>
    </source>
</evidence>
<evidence type="ECO:0000256" key="3">
    <source>
        <dbReference type="ARBA" id="ARBA00023125"/>
    </source>
</evidence>
<keyword evidence="7" id="KW-1185">Reference proteome</keyword>
<keyword evidence="2" id="KW-0805">Transcription regulation</keyword>
<dbReference type="EMBL" id="CP002580">
    <property type="protein sequence ID" value="AJK46278.1"/>
    <property type="molecule type" value="Genomic_DNA"/>
</dbReference>
<dbReference type="InterPro" id="IPR036388">
    <property type="entry name" value="WH-like_DNA-bd_sf"/>
</dbReference>
<feature type="domain" description="HTH lysR-type" evidence="5">
    <location>
        <begin position="1"/>
        <end position="59"/>
    </location>
</feature>
<dbReference type="FunFam" id="1.10.10.10:FF:000001">
    <property type="entry name" value="LysR family transcriptional regulator"/>
    <property type="match status" value="1"/>
</dbReference>
<evidence type="ECO:0000256" key="2">
    <source>
        <dbReference type="ARBA" id="ARBA00023015"/>
    </source>
</evidence>
<name>A0A0B6RSC2_BURPL</name>
<sequence length="301" mass="32604">MDRFATMEAFVRIIETGSFSAAARQLRVGQPSISKAVAQLEERLGTRLLSRSTRGLTPTEAGQGFYERAKRALDEANEADLAATGAGTGLTGRLRFSATVTFARLHVMPLLPAFLEAHPALTVEAILDDRSVDLIGENIDIALRMGDPKSMTVTGKRIATSRRMVVATSNYLDRHGTPERPGDLPKFPAVIYTQGGGGETWTFRKGAKSEVVTLKNMISTTAAEGVREAVFAGMGLAVSTEWMFQPEIDLRRVETVLRDWTLPSLDLWAVYPAGRQATAKARAFAAFISECLAKTPFAPAG</sequence>
<dbReference type="KEGG" id="bgp:BGL_1c17690"/>
<dbReference type="InterPro" id="IPR058163">
    <property type="entry name" value="LysR-type_TF_proteobact-type"/>
</dbReference>
<dbReference type="GO" id="GO:0003677">
    <property type="term" value="F:DNA binding"/>
    <property type="evidence" value="ECO:0007669"/>
    <property type="project" value="UniProtKB-KW"/>
</dbReference>
<protein>
    <submittedName>
        <fullName evidence="6">Transcriptional regulator, LysR family</fullName>
    </submittedName>
</protein>
<organism evidence="6 7">
    <name type="scientific">Burkholderia plantarii</name>
    <dbReference type="NCBI Taxonomy" id="41899"/>
    <lineage>
        <taxon>Bacteria</taxon>
        <taxon>Pseudomonadati</taxon>
        <taxon>Pseudomonadota</taxon>
        <taxon>Betaproteobacteria</taxon>
        <taxon>Burkholderiales</taxon>
        <taxon>Burkholderiaceae</taxon>
        <taxon>Burkholderia</taxon>
    </lineage>
</organism>
<dbReference type="InterPro" id="IPR005119">
    <property type="entry name" value="LysR_subst-bd"/>
</dbReference>
<evidence type="ECO:0000313" key="6">
    <source>
        <dbReference type="EMBL" id="AJK46278.1"/>
    </source>
</evidence>
<keyword evidence="3" id="KW-0238">DNA-binding</keyword>
<dbReference type="Pfam" id="PF03466">
    <property type="entry name" value="LysR_substrate"/>
    <property type="match status" value="1"/>
</dbReference>
<proteinExistence type="inferred from homology"/>
<dbReference type="HOGENOM" id="CLU_039613_16_2_4"/>
<dbReference type="InterPro" id="IPR000847">
    <property type="entry name" value="LysR_HTH_N"/>
</dbReference>
<evidence type="ECO:0000256" key="4">
    <source>
        <dbReference type="ARBA" id="ARBA00023163"/>
    </source>
</evidence>
<accession>A0A0B6RSC2</accession>
<dbReference type="SUPFAM" id="SSF53850">
    <property type="entry name" value="Periplasmic binding protein-like II"/>
    <property type="match status" value="1"/>
</dbReference>
<dbReference type="Pfam" id="PF00126">
    <property type="entry name" value="HTH_1"/>
    <property type="match status" value="1"/>
</dbReference>
<dbReference type="PROSITE" id="PS50931">
    <property type="entry name" value="HTH_LYSR"/>
    <property type="match status" value="1"/>
</dbReference>
<dbReference type="Gene3D" id="1.10.10.10">
    <property type="entry name" value="Winged helix-like DNA-binding domain superfamily/Winged helix DNA-binding domain"/>
    <property type="match status" value="1"/>
</dbReference>
<reference evidence="7" key="1">
    <citation type="submission" date="2011-03" db="EMBL/GenBank/DDBJ databases">
        <authorList>
            <person name="Voget S."/>
            <person name="Streit W.R."/>
            <person name="Jaeger K.E."/>
            <person name="Daniel R."/>
        </authorList>
    </citation>
    <scope>NUCLEOTIDE SEQUENCE [LARGE SCALE GENOMIC DNA]</scope>
    <source>
        <strain evidence="7">PG1</strain>
    </source>
</reference>
<dbReference type="PANTHER" id="PTHR30537">
    <property type="entry name" value="HTH-TYPE TRANSCRIPTIONAL REGULATOR"/>
    <property type="match status" value="1"/>
</dbReference>
<comment type="similarity">
    <text evidence="1">Belongs to the LysR transcriptional regulatory family.</text>
</comment>
<reference evidence="6 7" key="2">
    <citation type="journal article" date="2016" name="Appl. Microbiol. Biotechnol.">
        <title>Mutations improving production and secretion of extracellular lipase by Burkholderia glumae PG1.</title>
        <authorList>
            <person name="Knapp A."/>
            <person name="Voget S."/>
            <person name="Gao R."/>
            <person name="Zaburannyi N."/>
            <person name="Krysciak D."/>
            <person name="Breuer M."/>
            <person name="Hauer B."/>
            <person name="Streit W.R."/>
            <person name="Muller R."/>
            <person name="Daniel R."/>
            <person name="Jaeger K.E."/>
        </authorList>
    </citation>
    <scope>NUCLEOTIDE SEQUENCE [LARGE SCALE GENOMIC DNA]</scope>
    <source>
        <strain evidence="6 7">PG1</strain>
    </source>
</reference>
<evidence type="ECO:0000259" key="5">
    <source>
        <dbReference type="PROSITE" id="PS50931"/>
    </source>
</evidence>
<dbReference type="PRINTS" id="PR00039">
    <property type="entry name" value="HTHLYSR"/>
</dbReference>
<dbReference type="InterPro" id="IPR036390">
    <property type="entry name" value="WH_DNA-bd_sf"/>
</dbReference>
<dbReference type="KEGG" id="bpla:bpln_1g20320"/>
<dbReference type="AlphaFoldDB" id="A0A0B6RSC2"/>
<keyword evidence="4" id="KW-0804">Transcription</keyword>
<evidence type="ECO:0000313" key="7">
    <source>
        <dbReference type="Proteomes" id="UP000031838"/>
    </source>
</evidence>
<dbReference type="SUPFAM" id="SSF46785">
    <property type="entry name" value="Winged helix' DNA-binding domain"/>
    <property type="match status" value="1"/>
</dbReference>
<gene>
    <name evidence="6" type="ORF">BGL_1c17690</name>
</gene>
<dbReference type="RefSeq" id="WP_080937165.1">
    <property type="nucleotide sequence ID" value="NZ_BSTO01000009.1"/>
</dbReference>